<dbReference type="AlphaFoldDB" id="A0AAJ0I1B3"/>
<evidence type="ECO:0000313" key="2">
    <source>
        <dbReference type="EMBL" id="KAK3486767.1"/>
    </source>
</evidence>
<feature type="region of interest" description="Disordered" evidence="1">
    <location>
        <begin position="331"/>
        <end position="363"/>
    </location>
</feature>
<comment type="caution">
    <text evidence="2">The sequence shown here is derived from an EMBL/GenBank/DDBJ whole genome shotgun (WGS) entry which is preliminary data.</text>
</comment>
<feature type="region of interest" description="Disordered" evidence="1">
    <location>
        <begin position="129"/>
        <end position="167"/>
    </location>
</feature>
<feature type="compositionally biased region" description="Basic and acidic residues" evidence="1">
    <location>
        <begin position="258"/>
        <end position="271"/>
    </location>
</feature>
<name>A0AAJ0I1B3_9PEZI</name>
<evidence type="ECO:0000313" key="3">
    <source>
        <dbReference type="Proteomes" id="UP001285908"/>
    </source>
</evidence>
<feature type="region of interest" description="Disordered" evidence="1">
    <location>
        <begin position="39"/>
        <end position="88"/>
    </location>
</feature>
<dbReference type="EMBL" id="JAULSX010000008">
    <property type="protein sequence ID" value="KAK3486767.1"/>
    <property type="molecule type" value="Genomic_DNA"/>
</dbReference>
<proteinExistence type="predicted"/>
<organism evidence="2 3">
    <name type="scientific">Neurospora hispaniola</name>
    <dbReference type="NCBI Taxonomy" id="588809"/>
    <lineage>
        <taxon>Eukaryota</taxon>
        <taxon>Fungi</taxon>
        <taxon>Dikarya</taxon>
        <taxon>Ascomycota</taxon>
        <taxon>Pezizomycotina</taxon>
        <taxon>Sordariomycetes</taxon>
        <taxon>Sordariomycetidae</taxon>
        <taxon>Sordariales</taxon>
        <taxon>Sordariaceae</taxon>
        <taxon>Neurospora</taxon>
    </lineage>
</organism>
<dbReference type="Proteomes" id="UP001285908">
    <property type="component" value="Unassembled WGS sequence"/>
</dbReference>
<feature type="compositionally biased region" description="Acidic residues" evidence="1">
    <location>
        <begin position="135"/>
        <end position="150"/>
    </location>
</feature>
<feature type="compositionally biased region" description="Basic residues" evidence="1">
    <location>
        <begin position="272"/>
        <end position="282"/>
    </location>
</feature>
<dbReference type="GeneID" id="87871547"/>
<feature type="region of interest" description="Disordered" evidence="1">
    <location>
        <begin position="1"/>
        <end position="20"/>
    </location>
</feature>
<feature type="region of interest" description="Disordered" evidence="1">
    <location>
        <begin position="249"/>
        <end position="282"/>
    </location>
</feature>
<feature type="compositionally biased region" description="Basic and acidic residues" evidence="1">
    <location>
        <begin position="51"/>
        <end position="63"/>
    </location>
</feature>
<feature type="compositionally biased region" description="Acidic residues" evidence="1">
    <location>
        <begin position="344"/>
        <end position="363"/>
    </location>
</feature>
<dbReference type="RefSeq" id="XP_062689324.1">
    <property type="nucleotide sequence ID" value="XM_062833925.1"/>
</dbReference>
<feature type="region of interest" description="Disordered" evidence="1">
    <location>
        <begin position="478"/>
        <end position="522"/>
    </location>
</feature>
<evidence type="ECO:0000256" key="1">
    <source>
        <dbReference type="SAM" id="MobiDB-lite"/>
    </source>
</evidence>
<reference evidence="2 3" key="1">
    <citation type="journal article" date="2023" name="Mol. Phylogenet. Evol.">
        <title>Genome-scale phylogeny and comparative genomics of the fungal order Sordariales.</title>
        <authorList>
            <person name="Hensen N."/>
            <person name="Bonometti L."/>
            <person name="Westerberg I."/>
            <person name="Brannstrom I.O."/>
            <person name="Guillou S."/>
            <person name="Cros-Aarteil S."/>
            <person name="Calhoun S."/>
            <person name="Haridas S."/>
            <person name="Kuo A."/>
            <person name="Mondo S."/>
            <person name="Pangilinan J."/>
            <person name="Riley R."/>
            <person name="LaButti K."/>
            <person name="Andreopoulos B."/>
            <person name="Lipzen A."/>
            <person name="Chen C."/>
            <person name="Yan M."/>
            <person name="Daum C."/>
            <person name="Ng V."/>
            <person name="Clum A."/>
            <person name="Steindorff A."/>
            <person name="Ohm R.A."/>
            <person name="Martin F."/>
            <person name="Silar P."/>
            <person name="Natvig D.O."/>
            <person name="Lalanne C."/>
            <person name="Gautier V."/>
            <person name="Ament-Velasquez S.L."/>
            <person name="Kruys A."/>
            <person name="Hutchinson M.I."/>
            <person name="Powell A.J."/>
            <person name="Barry K."/>
            <person name="Miller A.N."/>
            <person name="Grigoriev I.V."/>
            <person name="Debuchy R."/>
            <person name="Gladieux P."/>
            <person name="Hiltunen Thoren M."/>
            <person name="Johannesson H."/>
        </authorList>
    </citation>
    <scope>NUCLEOTIDE SEQUENCE [LARGE SCALE GENOMIC DNA]</scope>
    <source>
        <strain evidence="2 3">FGSC 10403</strain>
    </source>
</reference>
<accession>A0AAJ0I1B3</accession>
<protein>
    <submittedName>
        <fullName evidence="2">Uncharacterized protein</fullName>
    </submittedName>
</protein>
<keyword evidence="3" id="KW-1185">Reference proteome</keyword>
<gene>
    <name evidence="2" type="ORF">B0T23DRAFT_233565</name>
</gene>
<sequence length="522" mass="58353">MGAALSQPYTPMLPRSIKSKSKRPRYLFRLPIRWKKKRTFPEIHAPLPNPGRHDHQESRESKLYDSSAEGEDKSPFSDRLPISFTTEKPLPKLPLQAIARAAQLPPNQQAQPNSSSELPATEAIQAVNAPSENTNQEDDNEDVSDSDFSPETERPHTPPPWDTSLSGYGSVLEVSRPFRARRVFGHPLVEGHFLGYKGDSFFMVGGGPIAAEEKRRVWRVWESTNKNEKEKGKEKGEYDGVNEEWKKKVGLKSGRPQKAIEGRERERERERGKKKTKTKRRMSVWRKWKPLPRYPACTTGVVVVAQRTTSSMWADTAAAIGDGDSAWRELVEQEEDQEYQGGDEKEEEADQGEDEHGDNDDEDLEKPIKRFLEMKIPVDLSSLRRLRISLAGAGGHTPTVDDGTGENAGGEEGLEKVMEGEQGQLSPVESLMFTDTDIEGFEFLFEEEDEGGGTWDSGPAAGVKSGRVEGKGEACKMEEPIGGFAGGDTYTAEGSEEDAEHHLTARSAFSVTQRLSRWKERR</sequence>